<dbReference type="EMBL" id="JACIFO010000004">
    <property type="protein sequence ID" value="MBB4118958.1"/>
    <property type="molecule type" value="Genomic_DNA"/>
</dbReference>
<dbReference type="SUPFAM" id="SSF56935">
    <property type="entry name" value="Porins"/>
    <property type="match status" value="1"/>
</dbReference>
<reference evidence="5 6" key="1">
    <citation type="submission" date="2020-08" db="EMBL/GenBank/DDBJ databases">
        <title>Genomic Encyclopedia of Type Strains, Phase IV (KMG-IV): sequencing the most valuable type-strain genomes for metagenomic binning, comparative biology and taxonomic classification.</title>
        <authorList>
            <person name="Goeker M."/>
        </authorList>
    </citation>
    <scope>NUCLEOTIDE SEQUENCE [LARGE SCALE GENOMIC DNA]</scope>
    <source>
        <strain evidence="5 6">DSM 29568</strain>
    </source>
</reference>
<dbReference type="InterPro" id="IPR036942">
    <property type="entry name" value="Beta-barrel_TonB_sf"/>
</dbReference>
<keyword evidence="6" id="KW-1185">Reference proteome</keyword>
<name>A0A840ELF5_9FLAO</name>
<evidence type="ECO:0000313" key="6">
    <source>
        <dbReference type="Proteomes" id="UP000553034"/>
    </source>
</evidence>
<dbReference type="Proteomes" id="UP000553034">
    <property type="component" value="Unassembled WGS sequence"/>
</dbReference>
<evidence type="ECO:0000256" key="1">
    <source>
        <dbReference type="ARBA" id="ARBA00004442"/>
    </source>
</evidence>
<dbReference type="AlphaFoldDB" id="A0A840ELF5"/>
<evidence type="ECO:0000256" key="4">
    <source>
        <dbReference type="SAM" id="SignalP"/>
    </source>
</evidence>
<gene>
    <name evidence="5" type="ORF">GGR32_001249</name>
</gene>
<feature type="signal peptide" evidence="4">
    <location>
        <begin position="1"/>
        <end position="22"/>
    </location>
</feature>
<evidence type="ECO:0000256" key="2">
    <source>
        <dbReference type="ARBA" id="ARBA00023136"/>
    </source>
</evidence>
<accession>A0A840ELF5</accession>
<organism evidence="5 6">
    <name type="scientific">Mesonia hippocampi</name>
    <dbReference type="NCBI Taxonomy" id="1628250"/>
    <lineage>
        <taxon>Bacteria</taxon>
        <taxon>Pseudomonadati</taxon>
        <taxon>Bacteroidota</taxon>
        <taxon>Flavobacteriia</taxon>
        <taxon>Flavobacteriales</taxon>
        <taxon>Flavobacteriaceae</taxon>
        <taxon>Mesonia</taxon>
    </lineage>
</organism>
<protein>
    <recommendedName>
        <fullName evidence="7">TonB-dependent receptor</fullName>
    </recommendedName>
</protein>
<dbReference type="GO" id="GO:0009279">
    <property type="term" value="C:cell outer membrane"/>
    <property type="evidence" value="ECO:0007669"/>
    <property type="project" value="UniProtKB-SubCell"/>
</dbReference>
<proteinExistence type="predicted"/>
<feature type="chain" id="PRO_5032896545" description="TonB-dependent receptor" evidence="4">
    <location>
        <begin position="23"/>
        <end position="622"/>
    </location>
</feature>
<dbReference type="Gene3D" id="2.40.170.20">
    <property type="entry name" value="TonB-dependent receptor, beta-barrel domain"/>
    <property type="match status" value="1"/>
</dbReference>
<comment type="subcellular location">
    <subcellularLocation>
        <location evidence="1">Cell outer membrane</location>
    </subcellularLocation>
</comment>
<evidence type="ECO:0000313" key="5">
    <source>
        <dbReference type="EMBL" id="MBB4118958.1"/>
    </source>
</evidence>
<evidence type="ECO:0000256" key="3">
    <source>
        <dbReference type="ARBA" id="ARBA00023237"/>
    </source>
</evidence>
<keyword evidence="4" id="KW-0732">Signal</keyword>
<keyword evidence="3" id="KW-0998">Cell outer membrane</keyword>
<keyword evidence="2" id="KW-0472">Membrane</keyword>
<dbReference type="RefSeq" id="WP_183477315.1">
    <property type="nucleotide sequence ID" value="NZ_JACIFO010000004.1"/>
</dbReference>
<sequence>MKIVKLKYSFLLSALSVFVMNAQETNNKPADTIKTERLIIVKQYSPTVSDAFKVKQAPNTADSAQLQKKAIQYTINSFPVASTFQPQKGKAVGIQKKPQPKLYKNYAALGVGNYTNIMAKFYGEVDLKNKQSLAIGLNHNSSQGGIKDVLLDDKYYDTQLNIGYSKITDRYVWGLDLDVQHQLYNWYGTPNGLHHDMTLATKGGSTFQEIQDEAINLIDPKHTYLTVGVGGNIQNTNETAIFDKAKVYFRNFTDDYSSMENQLSVAPEFKFLIEEDSFIKTKVGLDYLSGSFDKGKLTYNPQGFLASAEEQKYSFLNLSVAPSYQLVNNDFALDIGLQAVLNLDNENSKTNFYVYPKVEASYAIAGDYFKLYAGAKGGLTQNTYYNFVQENPYVAPTLAIQPTDKPFDIFAGTKGKFTEDLSYDFQVSYSSENNAAMFVTNRYSALANLETAVVLNETAKSYQYGNAFHVIYDDIKTLRVAGALNAKVNEDLLLRLSASYANYSLNTQEEYYNKPNLEASLTGSYQITDKWFADAQLFFYGERKDRIDRLHSEIVMGTFFEQKNVTLDAFIDANLKVGYKITPQLTAFVKGNNLLSDNYERWYNYPVQGIQVMGGLSYQFNW</sequence>
<comment type="caution">
    <text evidence="5">The sequence shown here is derived from an EMBL/GenBank/DDBJ whole genome shotgun (WGS) entry which is preliminary data.</text>
</comment>
<evidence type="ECO:0008006" key="7">
    <source>
        <dbReference type="Google" id="ProtNLM"/>
    </source>
</evidence>